<feature type="domain" description="ATPase AAA-type core" evidence="1">
    <location>
        <begin position="13"/>
        <end position="370"/>
    </location>
</feature>
<dbReference type="GO" id="GO:0005524">
    <property type="term" value="F:ATP binding"/>
    <property type="evidence" value="ECO:0007669"/>
    <property type="project" value="InterPro"/>
</dbReference>
<accession>A0A428Z858</accession>
<dbReference type="AlphaFoldDB" id="A0A428Z858"/>
<protein>
    <recommendedName>
        <fullName evidence="1">ATPase AAA-type core domain-containing protein</fullName>
    </recommendedName>
</protein>
<comment type="caution">
    <text evidence="2">The sequence shown here is derived from an EMBL/GenBank/DDBJ whole genome shotgun (WGS) entry which is preliminary data.</text>
</comment>
<organism evidence="2 3">
    <name type="scientific">Kibdelosporangium aridum</name>
    <dbReference type="NCBI Taxonomy" id="2030"/>
    <lineage>
        <taxon>Bacteria</taxon>
        <taxon>Bacillati</taxon>
        <taxon>Actinomycetota</taxon>
        <taxon>Actinomycetes</taxon>
        <taxon>Pseudonocardiales</taxon>
        <taxon>Pseudonocardiaceae</taxon>
        <taxon>Kibdelosporangium</taxon>
    </lineage>
</organism>
<dbReference type="PANTHER" id="PTHR40396">
    <property type="entry name" value="ATPASE-LIKE PROTEIN"/>
    <property type="match status" value="1"/>
</dbReference>
<dbReference type="SUPFAM" id="SSF52540">
    <property type="entry name" value="P-loop containing nucleoside triphosphate hydrolases"/>
    <property type="match status" value="1"/>
</dbReference>
<evidence type="ECO:0000259" key="1">
    <source>
        <dbReference type="Pfam" id="PF13304"/>
    </source>
</evidence>
<gene>
    <name evidence="2" type="ORF">DMH04_22590</name>
</gene>
<dbReference type="Gene3D" id="3.40.50.300">
    <property type="entry name" value="P-loop containing nucleotide triphosphate hydrolases"/>
    <property type="match status" value="1"/>
</dbReference>
<evidence type="ECO:0000313" key="2">
    <source>
        <dbReference type="EMBL" id="RSM83989.1"/>
    </source>
</evidence>
<name>A0A428Z858_KIBAR</name>
<dbReference type="InterPro" id="IPR003959">
    <property type="entry name" value="ATPase_AAA_core"/>
</dbReference>
<dbReference type="EMBL" id="QHKI01000018">
    <property type="protein sequence ID" value="RSM83989.1"/>
    <property type="molecule type" value="Genomic_DNA"/>
</dbReference>
<dbReference type="GO" id="GO:0016887">
    <property type="term" value="F:ATP hydrolysis activity"/>
    <property type="evidence" value="ECO:0007669"/>
    <property type="project" value="InterPro"/>
</dbReference>
<dbReference type="Proteomes" id="UP000287547">
    <property type="component" value="Unassembled WGS sequence"/>
</dbReference>
<reference evidence="2 3" key="1">
    <citation type="submission" date="2018-05" db="EMBL/GenBank/DDBJ databases">
        <title>Evolution of GPA BGCs.</title>
        <authorList>
            <person name="Waglechner N."/>
            <person name="Wright G.D."/>
        </authorList>
    </citation>
    <scope>NUCLEOTIDE SEQUENCE [LARGE SCALE GENOMIC DNA]</scope>
    <source>
        <strain evidence="2 3">A82846</strain>
    </source>
</reference>
<dbReference type="InterPro" id="IPR027417">
    <property type="entry name" value="P-loop_NTPase"/>
</dbReference>
<dbReference type="PANTHER" id="PTHR40396:SF1">
    <property type="entry name" value="ATPASE AAA-TYPE CORE DOMAIN-CONTAINING PROTEIN"/>
    <property type="match status" value="1"/>
</dbReference>
<proteinExistence type="predicted"/>
<dbReference type="Pfam" id="PF13304">
    <property type="entry name" value="AAA_21"/>
    <property type="match status" value="1"/>
</dbReference>
<evidence type="ECO:0000313" key="3">
    <source>
        <dbReference type="Proteomes" id="UP000287547"/>
    </source>
</evidence>
<sequence length="443" mass="49016">MPSYDKEQQVVPVAAVYGANASGKSNLIDGLRFMASAVRDSFARWDADGGVPRKPFRLDPSARNEPSTFVVELVVEDVRYTYGFIVDDTRVLEEWLYSYPEKRRRILFERERDDMKFGTTVHGVQARLEALSSLLRPNALFLSLAGQSKLELLLPVYRWFGRHVSFLGQDAGSEPERVASFLRSGKGRAGRMVELLRVADLGISGVEFSDDSPEVLETSVRESVARLAVADANVKRLESLDGLAGSPDQREVEGALVDALQVRNSAFERYVEARSRAEALVRKGDPVKLLHGAANEPFALEDESAGTRSWLGMLPVVLTALDSGATLVVDEIDTSLHPVLVLRLVKLFHDKQTNPAGAQLVFTTHDATLLHPPLAEDPLARDEIWFVEKDRSGSSTLYPLTDFKPRAEDNLERRYLSGKYGAVPNVLEEDFIAAMRSGTDGEA</sequence>